<dbReference type="PANTHER" id="PTHR10361">
    <property type="entry name" value="SODIUM-BILE ACID COTRANSPORTER"/>
    <property type="match status" value="1"/>
</dbReference>
<dbReference type="PATRIC" id="fig|1679170.3.peg.550"/>
<keyword evidence="1" id="KW-1133">Transmembrane helix</keyword>
<name>A0A0K9GQM1_9BACI</name>
<dbReference type="EMBL" id="LFZW01000001">
    <property type="protein sequence ID" value="KMY48557.1"/>
    <property type="molecule type" value="Genomic_DNA"/>
</dbReference>
<dbReference type="AlphaFoldDB" id="A0A0K9GQM1"/>
<sequence>MLQKLNAFLESKMPFITPISVLLGVTFASYVDSFSFLVPWLFAFMTFSGSLGSNIKSFKEVMIHPLPIIITMCILHVIMPLWALGVGHVVFHGDVYTITGLVLGMIIPTGITSVLWVSIYRGNIPLTLAVILIDTFLSPFIVPYTMSLMVGEQVEMDILGMMGGLLWMVVLPSLAGMLLNQVTNGKVKTVLGPRLSPISKIFLGIVVLLNSSVIAPYLRHIDTKLVFIAIVVFLIAFSGYLFSFLIGRLLKMDREDVVSLTFLGGMRNISTGAVIAISYFPAQVAVPVVIGMLFQQVLASSFGRFVNQYYKKRIKVKTKSA</sequence>
<gene>
    <name evidence="2" type="ORF">AC625_02710</name>
</gene>
<dbReference type="OrthoDB" id="1551454at2"/>
<feature type="transmembrane region" description="Helical" evidence="1">
    <location>
        <begin position="158"/>
        <end position="180"/>
    </location>
</feature>
<reference evidence="3" key="1">
    <citation type="submission" date="2015-07" db="EMBL/GenBank/DDBJ databases">
        <title>Genome sequencing project for genomic taxonomy and phylogenomics of Bacillus-like bacteria.</title>
        <authorList>
            <person name="Liu B."/>
            <person name="Wang J."/>
            <person name="Zhu Y."/>
            <person name="Liu G."/>
            <person name="Chen Q."/>
            <person name="Chen Z."/>
            <person name="Lan J."/>
            <person name="Che J."/>
            <person name="Ge C."/>
            <person name="Shi H."/>
            <person name="Pan Z."/>
            <person name="Liu X."/>
        </authorList>
    </citation>
    <scope>NUCLEOTIDE SEQUENCE [LARGE SCALE GENOMIC DNA]</scope>
    <source>
        <strain evidence="3">FJAT-27997</strain>
    </source>
</reference>
<dbReference type="RefSeq" id="WP_049679883.1">
    <property type="nucleotide sequence ID" value="NZ_LFZW01000001.1"/>
</dbReference>
<feature type="transmembrane region" description="Helical" evidence="1">
    <location>
        <begin position="126"/>
        <end position="146"/>
    </location>
</feature>
<feature type="transmembrane region" description="Helical" evidence="1">
    <location>
        <begin position="62"/>
        <end position="83"/>
    </location>
</feature>
<protein>
    <recommendedName>
        <fullName evidence="4">Bile acid:sodium symporter</fullName>
    </recommendedName>
</protein>
<evidence type="ECO:0008006" key="4">
    <source>
        <dbReference type="Google" id="ProtNLM"/>
    </source>
</evidence>
<dbReference type="InterPro" id="IPR038770">
    <property type="entry name" value="Na+/solute_symporter_sf"/>
</dbReference>
<dbReference type="STRING" id="1679170.AC625_02710"/>
<dbReference type="Gene3D" id="1.20.1530.20">
    <property type="match status" value="1"/>
</dbReference>
<feature type="transmembrane region" description="Helical" evidence="1">
    <location>
        <begin position="37"/>
        <end position="55"/>
    </location>
</feature>
<feature type="transmembrane region" description="Helical" evidence="1">
    <location>
        <begin position="257"/>
        <end position="280"/>
    </location>
</feature>
<proteinExistence type="predicted"/>
<dbReference type="InterPro" id="IPR016833">
    <property type="entry name" value="Put_Na-Bile_cotransptr"/>
</dbReference>
<feature type="transmembrane region" description="Helical" evidence="1">
    <location>
        <begin position="225"/>
        <end position="245"/>
    </location>
</feature>
<comment type="caution">
    <text evidence="2">The sequence shown here is derived from an EMBL/GenBank/DDBJ whole genome shotgun (WGS) entry which is preliminary data.</text>
</comment>
<evidence type="ECO:0000256" key="1">
    <source>
        <dbReference type="SAM" id="Phobius"/>
    </source>
</evidence>
<dbReference type="Pfam" id="PF13593">
    <property type="entry name" value="SBF_like"/>
    <property type="match status" value="1"/>
</dbReference>
<keyword evidence="1" id="KW-0472">Membrane</keyword>
<dbReference type="InterPro" id="IPR004710">
    <property type="entry name" value="Bilac:Na_transpt"/>
</dbReference>
<organism evidence="2 3">
    <name type="scientific">Peribacillus loiseleuriae</name>
    <dbReference type="NCBI Taxonomy" id="1679170"/>
    <lineage>
        <taxon>Bacteria</taxon>
        <taxon>Bacillati</taxon>
        <taxon>Bacillota</taxon>
        <taxon>Bacilli</taxon>
        <taxon>Bacillales</taxon>
        <taxon>Bacillaceae</taxon>
        <taxon>Peribacillus</taxon>
    </lineage>
</organism>
<keyword evidence="3" id="KW-1185">Reference proteome</keyword>
<feature type="transmembrane region" description="Helical" evidence="1">
    <location>
        <begin position="286"/>
        <end position="306"/>
    </location>
</feature>
<evidence type="ECO:0000313" key="3">
    <source>
        <dbReference type="Proteomes" id="UP000037146"/>
    </source>
</evidence>
<dbReference type="Proteomes" id="UP000037146">
    <property type="component" value="Unassembled WGS sequence"/>
</dbReference>
<keyword evidence="1" id="KW-0812">Transmembrane</keyword>
<feature type="transmembrane region" description="Helical" evidence="1">
    <location>
        <begin position="95"/>
        <end position="119"/>
    </location>
</feature>
<evidence type="ECO:0000313" key="2">
    <source>
        <dbReference type="EMBL" id="KMY48557.1"/>
    </source>
</evidence>
<accession>A0A0K9GQM1</accession>
<feature type="transmembrane region" description="Helical" evidence="1">
    <location>
        <begin position="12"/>
        <end position="31"/>
    </location>
</feature>
<feature type="transmembrane region" description="Helical" evidence="1">
    <location>
        <begin position="201"/>
        <end position="219"/>
    </location>
</feature>
<dbReference type="PANTHER" id="PTHR10361:SF28">
    <property type="entry name" value="P3 PROTEIN-RELATED"/>
    <property type="match status" value="1"/>
</dbReference>